<evidence type="ECO:0000313" key="2">
    <source>
        <dbReference type="EMBL" id="APW60303.1"/>
    </source>
</evidence>
<dbReference type="Gene3D" id="3.60.15.10">
    <property type="entry name" value="Ribonuclease Z/Hydroxyacylglutathione hydrolase-like"/>
    <property type="match status" value="1"/>
</dbReference>
<protein>
    <submittedName>
        <fullName evidence="2">Putative polyketide biosynthesis zinc-dependent hydrolase BaeB</fullName>
        <ecNumber evidence="2">3.-.-.-</ecNumber>
    </submittedName>
</protein>
<keyword evidence="3" id="KW-1185">Reference proteome</keyword>
<proteinExistence type="predicted"/>
<dbReference type="SMART" id="SM00849">
    <property type="entry name" value="Lactamase_B"/>
    <property type="match status" value="1"/>
</dbReference>
<dbReference type="SUPFAM" id="SSF56281">
    <property type="entry name" value="Metallo-hydrolase/oxidoreductase"/>
    <property type="match status" value="1"/>
</dbReference>
<dbReference type="OrthoDB" id="9761531at2"/>
<dbReference type="EMBL" id="CP019082">
    <property type="protein sequence ID" value="APW60303.1"/>
    <property type="molecule type" value="Genomic_DNA"/>
</dbReference>
<dbReference type="InterPro" id="IPR001279">
    <property type="entry name" value="Metallo-B-lactamas"/>
</dbReference>
<keyword evidence="2" id="KW-0378">Hydrolase</keyword>
<organism evidence="2 3">
    <name type="scientific">Paludisphaera borealis</name>
    <dbReference type="NCBI Taxonomy" id="1387353"/>
    <lineage>
        <taxon>Bacteria</taxon>
        <taxon>Pseudomonadati</taxon>
        <taxon>Planctomycetota</taxon>
        <taxon>Planctomycetia</taxon>
        <taxon>Isosphaerales</taxon>
        <taxon>Isosphaeraceae</taxon>
        <taxon>Paludisphaera</taxon>
    </lineage>
</organism>
<dbReference type="Pfam" id="PF00753">
    <property type="entry name" value="Lactamase_B"/>
    <property type="match status" value="1"/>
</dbReference>
<dbReference type="AlphaFoldDB" id="A0A1U7CN40"/>
<dbReference type="Proteomes" id="UP000186309">
    <property type="component" value="Chromosome"/>
</dbReference>
<dbReference type="GO" id="GO:0016787">
    <property type="term" value="F:hydrolase activity"/>
    <property type="evidence" value="ECO:0007669"/>
    <property type="project" value="UniProtKB-KW"/>
</dbReference>
<name>A0A1U7CN40_9BACT</name>
<dbReference type="PANTHER" id="PTHR23131:SF0">
    <property type="entry name" value="ENDORIBONUCLEASE LACTB2"/>
    <property type="match status" value="1"/>
</dbReference>
<dbReference type="InterPro" id="IPR036866">
    <property type="entry name" value="RibonucZ/Hydroxyglut_hydro"/>
</dbReference>
<dbReference type="EC" id="3.-.-.-" evidence="2"/>
<evidence type="ECO:0000313" key="3">
    <source>
        <dbReference type="Proteomes" id="UP000186309"/>
    </source>
</evidence>
<feature type="domain" description="Metallo-beta-lactamase" evidence="1">
    <location>
        <begin position="23"/>
        <end position="209"/>
    </location>
</feature>
<dbReference type="InterPro" id="IPR050662">
    <property type="entry name" value="Sec-metab_biosynth-thioest"/>
</dbReference>
<dbReference type="STRING" id="1387353.BSF38_01771"/>
<dbReference type="RefSeq" id="WP_076344848.1">
    <property type="nucleotide sequence ID" value="NZ_CP019082.1"/>
</dbReference>
<evidence type="ECO:0000259" key="1">
    <source>
        <dbReference type="SMART" id="SM00849"/>
    </source>
</evidence>
<gene>
    <name evidence="2" type="primary">baeB</name>
    <name evidence="2" type="ORF">BSF38_01771</name>
</gene>
<reference evidence="3" key="1">
    <citation type="submission" date="2016-12" db="EMBL/GenBank/DDBJ databases">
        <title>Comparative genomics of four Isosphaeraceae planctomycetes: a common pool of plasmids and glycoside hydrolase genes.</title>
        <authorList>
            <person name="Ivanova A."/>
        </authorList>
    </citation>
    <scope>NUCLEOTIDE SEQUENCE [LARGE SCALE GENOMIC DNA]</scope>
    <source>
        <strain evidence="3">PX4</strain>
    </source>
</reference>
<accession>A0A1U7CN40</accession>
<sequence length="260" mass="29341">MTERLYLFPGVIEMNYQARRRMGVNVYLIDGGSEYVLIDVGFLDDLVGVLQLIRELKFNFSDCKMVLASHADVDHTQGLARAREVLKCQVAAHPKSVKAIEEGDEVFTYARIDAQNISIPMPRCKVDVVVNDGDKIKVGDRTLEVWSTPGHTAGQLAFRMGNLLFSGDNIFRDGCVGVIDAHHGSNIPDYIASLKRIRDSDVEFLLPSHGPIFRKDDALLDKTIARLESYTHMADFGTCAIDWPLMDQWEEELTRDKFEF</sequence>
<dbReference type="PANTHER" id="PTHR23131">
    <property type="entry name" value="ENDORIBONUCLEASE LACTB2"/>
    <property type="match status" value="1"/>
</dbReference>
<dbReference type="KEGG" id="pbor:BSF38_01771"/>